<gene>
    <name evidence="5" type="primary">ygjH_2</name>
    <name evidence="5" type="ORF">Pla22_37740</name>
</gene>
<dbReference type="SUPFAM" id="SSF50249">
    <property type="entry name" value="Nucleic acid-binding proteins"/>
    <property type="match status" value="1"/>
</dbReference>
<comment type="caution">
    <text evidence="5">The sequence shown here is derived from an EMBL/GenBank/DDBJ whole genome shotgun (WGS) entry which is preliminary data.</text>
</comment>
<accession>A0A5C5WJQ1</accession>
<dbReference type="NCBIfam" id="NF007494">
    <property type="entry name" value="PRK10089.1-3"/>
    <property type="match status" value="1"/>
</dbReference>
<dbReference type="EMBL" id="SJPI01000002">
    <property type="protein sequence ID" value="TWT50998.1"/>
    <property type="molecule type" value="Genomic_DNA"/>
</dbReference>
<dbReference type="InterPro" id="IPR051270">
    <property type="entry name" value="Tyrosine-tRNA_ligase_regulator"/>
</dbReference>
<dbReference type="GO" id="GO:0000049">
    <property type="term" value="F:tRNA binding"/>
    <property type="evidence" value="ECO:0007669"/>
    <property type="project" value="UniProtKB-UniRule"/>
</dbReference>
<dbReference type="InterPro" id="IPR002547">
    <property type="entry name" value="tRNA-bd_dom"/>
</dbReference>
<dbReference type="PROSITE" id="PS50886">
    <property type="entry name" value="TRBD"/>
    <property type="match status" value="1"/>
</dbReference>
<keyword evidence="2 3" id="KW-0694">RNA-binding</keyword>
<dbReference type="FunFam" id="2.40.50.140:FF:000165">
    <property type="entry name" value="Chaperone CsaA"/>
    <property type="match status" value="1"/>
</dbReference>
<sequence length="115" mass="12566">MNESGIITWQEFENVDMRAGTITSVDDFPEARKPAYKVTVNFGSEIGVKRTSAQITVNYSKADLVGRQVIGVVNFPPKQMGPIMSEFLIVGFYRDDGSVILAVPDKTIPNGAKLA</sequence>
<dbReference type="NCBIfam" id="TIGR02222">
    <property type="entry name" value="chap_CsaA"/>
    <property type="match status" value="1"/>
</dbReference>
<reference evidence="5 6" key="1">
    <citation type="submission" date="2019-02" db="EMBL/GenBank/DDBJ databases">
        <title>Deep-cultivation of Planctomycetes and their phenomic and genomic characterization uncovers novel biology.</title>
        <authorList>
            <person name="Wiegand S."/>
            <person name="Jogler M."/>
            <person name="Boedeker C."/>
            <person name="Pinto D."/>
            <person name="Vollmers J."/>
            <person name="Rivas-Marin E."/>
            <person name="Kohn T."/>
            <person name="Peeters S.H."/>
            <person name="Heuer A."/>
            <person name="Rast P."/>
            <person name="Oberbeckmann S."/>
            <person name="Bunk B."/>
            <person name="Jeske O."/>
            <person name="Meyerdierks A."/>
            <person name="Storesund J.E."/>
            <person name="Kallscheuer N."/>
            <person name="Luecker S."/>
            <person name="Lage O.M."/>
            <person name="Pohl T."/>
            <person name="Merkel B.J."/>
            <person name="Hornburger P."/>
            <person name="Mueller R.-W."/>
            <person name="Bruemmer F."/>
            <person name="Labrenz M."/>
            <person name="Spormann A.M."/>
            <person name="Op Den Camp H."/>
            <person name="Overmann J."/>
            <person name="Amann R."/>
            <person name="Jetten M.S.M."/>
            <person name="Mascher T."/>
            <person name="Medema M.H."/>
            <person name="Devos D.P."/>
            <person name="Kaster A.-K."/>
            <person name="Ovreas L."/>
            <person name="Rohde M."/>
            <person name="Galperin M.Y."/>
            <person name="Jogler C."/>
        </authorList>
    </citation>
    <scope>NUCLEOTIDE SEQUENCE [LARGE SCALE GENOMIC DNA]</scope>
    <source>
        <strain evidence="5 6">Pla22</strain>
    </source>
</reference>
<dbReference type="AlphaFoldDB" id="A0A5C5WJQ1"/>
<keyword evidence="1 3" id="KW-0820">tRNA-binding</keyword>
<dbReference type="PANTHER" id="PTHR11586:SF37">
    <property type="entry name" value="TRNA-BINDING DOMAIN-CONTAINING PROTEIN"/>
    <property type="match status" value="1"/>
</dbReference>
<dbReference type="Gene3D" id="2.40.50.140">
    <property type="entry name" value="Nucleic acid-binding proteins"/>
    <property type="match status" value="1"/>
</dbReference>
<dbReference type="InterPro" id="IPR012340">
    <property type="entry name" value="NA-bd_OB-fold"/>
</dbReference>
<name>A0A5C5WJQ1_9BACT</name>
<proteinExistence type="predicted"/>
<dbReference type="NCBIfam" id="NF007493">
    <property type="entry name" value="PRK10089.1-2"/>
    <property type="match status" value="1"/>
</dbReference>
<dbReference type="Pfam" id="PF01588">
    <property type="entry name" value="tRNA_bind"/>
    <property type="match status" value="1"/>
</dbReference>
<feature type="domain" description="TRNA-binding" evidence="4">
    <location>
        <begin position="11"/>
        <end position="115"/>
    </location>
</feature>
<dbReference type="CDD" id="cd02798">
    <property type="entry name" value="tRNA_bind_CsaA"/>
    <property type="match status" value="1"/>
</dbReference>
<protein>
    <submittedName>
        <fullName evidence="5">tRNA-binding protein YgjH</fullName>
    </submittedName>
</protein>
<evidence type="ECO:0000256" key="3">
    <source>
        <dbReference type="PROSITE-ProRule" id="PRU00209"/>
    </source>
</evidence>
<dbReference type="Proteomes" id="UP000316598">
    <property type="component" value="Unassembled WGS sequence"/>
</dbReference>
<dbReference type="InterPro" id="IPR008231">
    <property type="entry name" value="CsaA"/>
</dbReference>
<organism evidence="5 6">
    <name type="scientific">Rubripirellula amarantea</name>
    <dbReference type="NCBI Taxonomy" id="2527999"/>
    <lineage>
        <taxon>Bacteria</taxon>
        <taxon>Pseudomonadati</taxon>
        <taxon>Planctomycetota</taxon>
        <taxon>Planctomycetia</taxon>
        <taxon>Pirellulales</taxon>
        <taxon>Pirellulaceae</taxon>
        <taxon>Rubripirellula</taxon>
    </lineage>
</organism>
<evidence type="ECO:0000259" key="4">
    <source>
        <dbReference type="PROSITE" id="PS50886"/>
    </source>
</evidence>
<dbReference type="PANTHER" id="PTHR11586">
    <property type="entry name" value="TRNA-AMINOACYLATION COFACTOR ARC1 FAMILY MEMBER"/>
    <property type="match status" value="1"/>
</dbReference>
<evidence type="ECO:0000313" key="5">
    <source>
        <dbReference type="EMBL" id="TWT50998.1"/>
    </source>
</evidence>
<keyword evidence="6" id="KW-1185">Reference proteome</keyword>
<evidence type="ECO:0000313" key="6">
    <source>
        <dbReference type="Proteomes" id="UP000316598"/>
    </source>
</evidence>
<dbReference type="NCBIfam" id="NF007495">
    <property type="entry name" value="PRK10089.1-4"/>
    <property type="match status" value="1"/>
</dbReference>
<evidence type="ECO:0000256" key="2">
    <source>
        <dbReference type="ARBA" id="ARBA00022884"/>
    </source>
</evidence>
<evidence type="ECO:0000256" key="1">
    <source>
        <dbReference type="ARBA" id="ARBA00022555"/>
    </source>
</evidence>